<evidence type="ECO:0000313" key="9">
    <source>
        <dbReference type="EMBL" id="RKT58820.1"/>
    </source>
</evidence>
<keyword evidence="4 6" id="KW-0998">Cell outer membrane</keyword>
<evidence type="ECO:0000313" key="10">
    <source>
        <dbReference type="Proteomes" id="UP000270626"/>
    </source>
</evidence>
<dbReference type="PRINTS" id="PR01021">
    <property type="entry name" value="OMPADOMAIN"/>
</dbReference>
<evidence type="ECO:0000256" key="1">
    <source>
        <dbReference type="ARBA" id="ARBA00022729"/>
    </source>
</evidence>
<protein>
    <recommendedName>
        <fullName evidence="6">Peptidoglycan-associated lipoprotein</fullName>
        <shortName evidence="6">PAL</shortName>
    </recommendedName>
</protein>
<evidence type="ECO:0000256" key="4">
    <source>
        <dbReference type="ARBA" id="ARBA00023237"/>
    </source>
</evidence>
<comment type="subunit">
    <text evidence="6">The Tol-Pal system is composed of five core proteins: the inner membrane proteins TolA, TolQ and TolR, the periplasmic protein TolB and the outer membrane protein Pal. They form a network linking the inner and outer membranes and the peptidoglycan layer.</text>
</comment>
<dbReference type="HAMAP" id="MF_02204">
    <property type="entry name" value="Pal"/>
    <property type="match status" value="1"/>
</dbReference>
<dbReference type="PANTHER" id="PTHR30329:SF21">
    <property type="entry name" value="LIPOPROTEIN YIAD-RELATED"/>
    <property type="match status" value="1"/>
</dbReference>
<comment type="caution">
    <text evidence="9">The sequence shown here is derived from an EMBL/GenBank/DDBJ whole genome shotgun (WGS) entry which is preliminary data.</text>
</comment>
<dbReference type="PROSITE" id="PS51123">
    <property type="entry name" value="OMPA_2"/>
    <property type="match status" value="1"/>
</dbReference>
<keyword evidence="3 6" id="KW-0564">Palmitate</keyword>
<comment type="similarity">
    <text evidence="6">Belongs to the Pal lipoprotein family.</text>
</comment>
<dbReference type="InterPro" id="IPR006664">
    <property type="entry name" value="OMP_bac"/>
</dbReference>
<dbReference type="OrthoDB" id="9805832at2"/>
<organism evidence="9 10">
    <name type="scientific">Azonexus fungiphilus</name>
    <dbReference type="NCBI Taxonomy" id="146940"/>
    <lineage>
        <taxon>Bacteria</taxon>
        <taxon>Pseudomonadati</taxon>
        <taxon>Pseudomonadota</taxon>
        <taxon>Betaproteobacteria</taxon>
        <taxon>Rhodocyclales</taxon>
        <taxon>Azonexaceae</taxon>
        <taxon>Azonexus</taxon>
    </lineage>
</organism>
<feature type="chain" id="PRO_5019804377" description="Peptidoglycan-associated lipoprotein" evidence="7">
    <location>
        <begin position="21"/>
        <end position="187"/>
    </location>
</feature>
<proteinExistence type="inferred from homology"/>
<dbReference type="InterPro" id="IPR050330">
    <property type="entry name" value="Bact_OuterMem_StrucFunc"/>
</dbReference>
<dbReference type="Gene3D" id="3.30.1330.60">
    <property type="entry name" value="OmpA-like domain"/>
    <property type="match status" value="1"/>
</dbReference>
<dbReference type="SUPFAM" id="SSF103088">
    <property type="entry name" value="OmpA-like"/>
    <property type="match status" value="1"/>
</dbReference>
<feature type="signal peptide" evidence="7">
    <location>
        <begin position="1"/>
        <end position="20"/>
    </location>
</feature>
<dbReference type="Pfam" id="PF00691">
    <property type="entry name" value="OmpA"/>
    <property type="match status" value="1"/>
</dbReference>
<dbReference type="GO" id="GO:0051301">
    <property type="term" value="P:cell division"/>
    <property type="evidence" value="ECO:0007669"/>
    <property type="project" value="UniProtKB-UniRule"/>
</dbReference>
<dbReference type="AlphaFoldDB" id="A0A495WC91"/>
<dbReference type="InterPro" id="IPR036737">
    <property type="entry name" value="OmpA-like_sf"/>
</dbReference>
<comment type="function">
    <text evidence="6">Part of the Tol-Pal system, which plays a role in outer membrane invagination during cell division and is important for maintaining outer membrane integrity.</text>
</comment>
<name>A0A495WC91_9RHOO</name>
<evidence type="ECO:0000256" key="6">
    <source>
        <dbReference type="HAMAP-Rule" id="MF_02204"/>
    </source>
</evidence>
<evidence type="ECO:0000259" key="8">
    <source>
        <dbReference type="PROSITE" id="PS51123"/>
    </source>
</evidence>
<keyword evidence="10" id="KW-1185">Reference proteome</keyword>
<reference evidence="9 10" key="1">
    <citation type="submission" date="2018-10" db="EMBL/GenBank/DDBJ databases">
        <title>Genomic Encyclopedia of Type Strains, Phase IV (KMG-IV): sequencing the most valuable type-strain genomes for metagenomic binning, comparative biology and taxonomic classification.</title>
        <authorList>
            <person name="Goeker M."/>
        </authorList>
    </citation>
    <scope>NUCLEOTIDE SEQUENCE [LARGE SCALE GENOMIC DNA]</scope>
    <source>
        <strain evidence="9 10">DSM 23841</strain>
    </source>
</reference>
<keyword evidence="1 6" id="KW-0732">Signal</keyword>
<evidence type="ECO:0000256" key="7">
    <source>
        <dbReference type="SAM" id="SignalP"/>
    </source>
</evidence>
<evidence type="ECO:0000256" key="5">
    <source>
        <dbReference type="ARBA" id="ARBA00023288"/>
    </source>
</evidence>
<dbReference type="InterPro" id="IPR039001">
    <property type="entry name" value="Pal"/>
</dbReference>
<feature type="domain" description="OmpA-like" evidence="8">
    <location>
        <begin position="70"/>
        <end position="187"/>
    </location>
</feature>
<dbReference type="EMBL" id="RBXP01000014">
    <property type="protein sequence ID" value="RKT58820.1"/>
    <property type="molecule type" value="Genomic_DNA"/>
</dbReference>
<dbReference type="CDD" id="cd07185">
    <property type="entry name" value="OmpA_C-like"/>
    <property type="match status" value="1"/>
</dbReference>
<evidence type="ECO:0000256" key="2">
    <source>
        <dbReference type="ARBA" id="ARBA00023136"/>
    </source>
</evidence>
<comment type="subcellular location">
    <subcellularLocation>
        <location evidence="6">Cell outer membrane</location>
        <topology evidence="6">Lipid-anchor</topology>
    </subcellularLocation>
</comment>
<evidence type="ECO:0000256" key="3">
    <source>
        <dbReference type="ARBA" id="ARBA00023139"/>
    </source>
</evidence>
<keyword evidence="6" id="KW-0132">Cell division</keyword>
<sequence>MIMRNLPLVLLLAALLSACATRDDPSRIRQVAQDGTLKVHPGLLGEPVPAALQTPQSLAAKQADETPMRMDEEGLRTQRSVYFDLDQAAIKPDYDPILQAHARYLARHPSARVRIEGHADERGSPAYNQRLGLKRAQSVRATLLGHGAGSGQVAVKSWGKAKPKLLGRNEEAWAENRRADVIYESEK</sequence>
<keyword evidence="5 6" id="KW-0449">Lipoprotein</keyword>
<accession>A0A495WC91</accession>
<gene>
    <name evidence="6" type="primary">pal</name>
    <name evidence="9" type="ORF">DFR40_1849</name>
</gene>
<dbReference type="Proteomes" id="UP000270626">
    <property type="component" value="Unassembled WGS sequence"/>
</dbReference>
<dbReference type="PROSITE" id="PS51257">
    <property type="entry name" value="PROKAR_LIPOPROTEIN"/>
    <property type="match status" value="1"/>
</dbReference>
<dbReference type="InterPro" id="IPR006665">
    <property type="entry name" value="OmpA-like"/>
</dbReference>
<keyword evidence="6" id="KW-0131">Cell cycle</keyword>
<dbReference type="PANTHER" id="PTHR30329">
    <property type="entry name" value="STATOR ELEMENT OF FLAGELLAR MOTOR COMPLEX"/>
    <property type="match status" value="1"/>
</dbReference>
<dbReference type="GO" id="GO:0009279">
    <property type="term" value="C:cell outer membrane"/>
    <property type="evidence" value="ECO:0007669"/>
    <property type="project" value="UniProtKB-SubCell"/>
</dbReference>
<keyword evidence="2 6" id="KW-0472">Membrane</keyword>